<comment type="similarity">
    <text evidence="1">Belongs to the tpcK family.</text>
</comment>
<dbReference type="Proteomes" id="UP000517252">
    <property type="component" value="Unassembled WGS sequence"/>
</dbReference>
<proteinExistence type="inferred from homology"/>
<sequence length="125" mass="14501">MFIKRKPGLSEEEFHSYWTEKHPAVVNEWLAKHGVVSYVQYHTPSEIREQCKEVGTGLGSDNVVDYDGYVELTVRSIDALKNAFSDPFYKSNVQPDEAKFIDPISSYRTFGYEERYIEGNKVLKR</sequence>
<gene>
    <name evidence="3" type="ORF">TASIC1_0010026800</name>
</gene>
<dbReference type="GO" id="GO:0016491">
    <property type="term" value="F:oxidoreductase activity"/>
    <property type="evidence" value="ECO:0007669"/>
    <property type="project" value="InterPro"/>
</dbReference>
<comment type="caution">
    <text evidence="3">The sequence shown here is derived from an EMBL/GenBank/DDBJ whole genome shotgun (WGS) entry which is preliminary data.</text>
</comment>
<dbReference type="InterPro" id="IPR011008">
    <property type="entry name" value="Dimeric_a/b-barrel"/>
</dbReference>
<evidence type="ECO:0000313" key="4">
    <source>
        <dbReference type="Proteomes" id="UP000517252"/>
    </source>
</evidence>
<protein>
    <submittedName>
        <fullName evidence="3">Conidial pigment biosynthesis dehydratase EthD</fullName>
    </submittedName>
</protein>
<dbReference type="Pfam" id="PF07110">
    <property type="entry name" value="EthD"/>
    <property type="match status" value="1"/>
</dbReference>
<dbReference type="InterPro" id="IPR009799">
    <property type="entry name" value="EthD_dom"/>
</dbReference>
<name>A0A6V8R0F0_TRIAP</name>
<dbReference type="OrthoDB" id="3454835at2759"/>
<reference evidence="3 4" key="1">
    <citation type="submission" date="2020-07" db="EMBL/GenBank/DDBJ databases">
        <title>Trichoderma asperellum IC-1 whole genome shotgun sequence.</title>
        <authorList>
            <person name="Kanamasa S."/>
            <person name="Takahashi H."/>
        </authorList>
    </citation>
    <scope>NUCLEOTIDE SEQUENCE [LARGE SCALE GENOMIC DNA]</scope>
    <source>
        <strain evidence="3 4">IC-1</strain>
    </source>
</reference>
<evidence type="ECO:0000313" key="3">
    <source>
        <dbReference type="EMBL" id="GFP58457.1"/>
    </source>
</evidence>
<dbReference type="SUPFAM" id="SSF54909">
    <property type="entry name" value="Dimeric alpha+beta barrel"/>
    <property type="match status" value="1"/>
</dbReference>
<evidence type="ECO:0000259" key="2">
    <source>
        <dbReference type="Pfam" id="PF07110"/>
    </source>
</evidence>
<evidence type="ECO:0000256" key="1">
    <source>
        <dbReference type="ARBA" id="ARBA00005986"/>
    </source>
</evidence>
<accession>A0A6V8R0F0</accession>
<organism evidence="3 4">
    <name type="scientific">Trichoderma asperellum</name>
    <name type="common">Filamentous fungus</name>
    <dbReference type="NCBI Taxonomy" id="101201"/>
    <lineage>
        <taxon>Eukaryota</taxon>
        <taxon>Fungi</taxon>
        <taxon>Dikarya</taxon>
        <taxon>Ascomycota</taxon>
        <taxon>Pezizomycotina</taxon>
        <taxon>Sordariomycetes</taxon>
        <taxon>Hypocreomycetidae</taxon>
        <taxon>Hypocreales</taxon>
        <taxon>Hypocreaceae</taxon>
        <taxon>Trichoderma</taxon>
    </lineage>
</organism>
<dbReference type="Gene3D" id="3.30.70.100">
    <property type="match status" value="1"/>
</dbReference>
<dbReference type="EMBL" id="BLZH01000010">
    <property type="protein sequence ID" value="GFP58457.1"/>
    <property type="molecule type" value="Genomic_DNA"/>
</dbReference>
<feature type="domain" description="EthD" evidence="2">
    <location>
        <begin position="6"/>
        <end position="103"/>
    </location>
</feature>
<dbReference type="AlphaFoldDB" id="A0A6V8R0F0"/>